<organism evidence="1 2">
    <name type="scientific">Thiothrix litoralis</name>
    <dbReference type="NCBI Taxonomy" id="2891210"/>
    <lineage>
        <taxon>Bacteria</taxon>
        <taxon>Pseudomonadati</taxon>
        <taxon>Pseudomonadota</taxon>
        <taxon>Gammaproteobacteria</taxon>
        <taxon>Thiotrichales</taxon>
        <taxon>Thiotrichaceae</taxon>
        <taxon>Thiothrix</taxon>
    </lineage>
</organism>
<reference evidence="1 2" key="1">
    <citation type="submission" date="2021-04" db="EMBL/GenBank/DDBJ databases">
        <title>Genomics, taxonomy and metabolism of representatives of sulfur bacteria of the genus Thiothrix: Thiothrix fructosivorans QT, Thiothrix unzii A1T and three new species, Thiothrix subterranea sp. nov., Thiothrix litoralis sp. nov. and 'Candidatus Thiothrix anitrata' sp. nov.</title>
        <authorList>
            <person name="Ravin N.V."/>
            <person name="Smolyakov D."/>
            <person name="Rudenko T.S."/>
            <person name="Mardanov A.V."/>
            <person name="Beletsky A.V."/>
            <person name="Markov N.D."/>
            <person name="Fomenkov A.I."/>
            <person name="Roberts R.J."/>
            <person name="Karnachuk O.V."/>
            <person name="Novikov A."/>
            <person name="Grabovich M.Y."/>
        </authorList>
    </citation>
    <scope>NUCLEOTIDE SEQUENCE [LARGE SCALE GENOMIC DNA]</scope>
    <source>
        <strain evidence="1 2">AS</strain>
    </source>
</reference>
<proteinExistence type="predicted"/>
<protein>
    <submittedName>
        <fullName evidence="1">Uncharacterized protein</fullName>
    </submittedName>
</protein>
<name>A0ABX7WUH3_9GAMM</name>
<gene>
    <name evidence="1" type="ORF">J9253_05920</name>
</gene>
<dbReference type="RefSeq" id="WP_210223736.1">
    <property type="nucleotide sequence ID" value="NZ_CP072801.1"/>
</dbReference>
<dbReference type="Proteomes" id="UP000672039">
    <property type="component" value="Chromosome"/>
</dbReference>
<accession>A0ABX7WUH3</accession>
<evidence type="ECO:0000313" key="1">
    <source>
        <dbReference type="EMBL" id="QTR47469.1"/>
    </source>
</evidence>
<keyword evidence="2" id="KW-1185">Reference proteome</keyword>
<evidence type="ECO:0000313" key="2">
    <source>
        <dbReference type="Proteomes" id="UP000672039"/>
    </source>
</evidence>
<sequence>MALQKLNPSVDYLTGARTFNAATGKVSDPFVIHPITNYLSSAVATGAPLGSWSAVKTALTAAGETFTVGSRVIGSNGRQYKLTGASGANDPTTDAANWTVESADVYANARHIGMATMTNVAIPAGIGLFNPVNYGAYTEVSDIYGDFDAPNGTVQIADWCDEITMTASVLLHITNDQDCNPTAYLAIDGDHTDAWAVGNTGPLIQSGVNGLSVTGTYISLNMTLHIPSKQELWGTLLKGISIRMALGGASCTAVLDKVNITFAMVRFGDNYD</sequence>
<dbReference type="EMBL" id="CP072801">
    <property type="protein sequence ID" value="QTR47469.1"/>
    <property type="molecule type" value="Genomic_DNA"/>
</dbReference>